<dbReference type="SMART" id="SM00641">
    <property type="entry name" value="Glyco_25"/>
    <property type="match status" value="2"/>
</dbReference>
<evidence type="ECO:0000313" key="7">
    <source>
        <dbReference type="Proteomes" id="UP000051223"/>
    </source>
</evidence>
<dbReference type="EMBL" id="AZGI01000002">
    <property type="protein sequence ID" value="KRM41219.1"/>
    <property type="molecule type" value="Genomic_DNA"/>
</dbReference>
<dbReference type="Pfam" id="PF03217">
    <property type="entry name" value="SlpA"/>
    <property type="match status" value="2"/>
</dbReference>
<comment type="caution">
    <text evidence="6">The sequence shown here is derived from an EMBL/GenBank/DDBJ whole genome shotgun (WGS) entry which is preliminary data.</text>
</comment>
<dbReference type="GO" id="GO:0009253">
    <property type="term" value="P:peptidoglycan catabolic process"/>
    <property type="evidence" value="ECO:0007669"/>
    <property type="project" value="InterPro"/>
</dbReference>
<evidence type="ECO:0000256" key="3">
    <source>
        <dbReference type="ARBA" id="ARBA00023295"/>
    </source>
</evidence>
<dbReference type="eggNOG" id="COG3757">
    <property type="taxonomic scope" value="Bacteria"/>
</dbReference>
<dbReference type="STRING" id="1423754.FC39_GL001230"/>
<comment type="similarity">
    <text evidence="1">Belongs to the glycosyl hydrolase 25 family.</text>
</comment>
<feature type="domain" description="S-layer protein C-terminal" evidence="5">
    <location>
        <begin position="267"/>
        <end position="323"/>
    </location>
</feature>
<name>A0A0R1YPP6_9LACO</name>
<organism evidence="6 7">
    <name type="scientific">Lactobacillus hamsteri DSM 5661 = JCM 6256</name>
    <dbReference type="NCBI Taxonomy" id="1423754"/>
    <lineage>
        <taxon>Bacteria</taxon>
        <taxon>Bacillati</taxon>
        <taxon>Bacillota</taxon>
        <taxon>Bacilli</taxon>
        <taxon>Lactobacillales</taxon>
        <taxon>Lactobacillaceae</taxon>
        <taxon>Lactobacillus</taxon>
    </lineage>
</organism>
<dbReference type="Pfam" id="PF01183">
    <property type="entry name" value="Glyco_hydro_25"/>
    <property type="match status" value="1"/>
</dbReference>
<dbReference type="GO" id="GO:0016998">
    <property type="term" value="P:cell wall macromolecule catabolic process"/>
    <property type="evidence" value="ECO:0007669"/>
    <property type="project" value="InterPro"/>
</dbReference>
<dbReference type="PATRIC" id="fig|1423754.3.peg.1267"/>
<evidence type="ECO:0000259" key="5">
    <source>
        <dbReference type="Pfam" id="PF03217"/>
    </source>
</evidence>
<feature type="chain" id="PRO_5038545396" evidence="4">
    <location>
        <begin position="22"/>
        <end position="389"/>
    </location>
</feature>
<protein>
    <submittedName>
        <fullName evidence="6">Lysin</fullName>
    </submittedName>
</protein>
<dbReference type="SUPFAM" id="SSF51445">
    <property type="entry name" value="(Trans)glycosidases"/>
    <property type="match status" value="1"/>
</dbReference>
<evidence type="ECO:0000313" key="6">
    <source>
        <dbReference type="EMBL" id="KRM41219.1"/>
    </source>
</evidence>
<gene>
    <name evidence="6" type="ORF">FC39_GL001230</name>
</gene>
<sequence>MQKRNKKILNILACAGMLATAAISVESTQKGTDFSHTINAAKKKKKSVKARSYGVDVANYQSSSLKSHANAGASFAIVKVSEGTGYRNPKASAQIASAKANGMMPMSYHFALFGANASAAKAEANYAISSAKAFGLPKGSYIACDWETGDGNNVNGGRDASANAIIAFMKKVKAAGYKPLLYSGASLLNNNINTAKVNAAFPNSLWVASYATMGRIDTPNFNYFPSMDGVAIWQFTDNWRGLNVDGNISLLPLSYGGASSQAPKAKSITTKKKVMTKSYVYDKNGQRKGNKSVAAYKKVSVLGGAVNINNVQYYRIGKNSYIKLENVDGAKRVLKNTATVYDKHGNAVSGTPAVAKGTTVPTYGNPRSINGKTYYRINKGRYILVSDFN</sequence>
<evidence type="ECO:0000256" key="2">
    <source>
        <dbReference type="ARBA" id="ARBA00022801"/>
    </source>
</evidence>
<dbReference type="InterPro" id="IPR002053">
    <property type="entry name" value="Glyco_hydro_25"/>
</dbReference>
<feature type="signal peptide" evidence="4">
    <location>
        <begin position="1"/>
        <end position="21"/>
    </location>
</feature>
<dbReference type="RefSeq" id="WP_236694700.1">
    <property type="nucleotide sequence ID" value="NZ_AZGI01000002.1"/>
</dbReference>
<dbReference type="AlphaFoldDB" id="A0A0R1YPP6"/>
<dbReference type="CDD" id="cd06415">
    <property type="entry name" value="GH25_Cpl1-like"/>
    <property type="match status" value="1"/>
</dbReference>
<reference evidence="6 7" key="1">
    <citation type="journal article" date="2015" name="Genome Announc.">
        <title>Expanding the biotechnology potential of lactobacilli through comparative genomics of 213 strains and associated genera.</title>
        <authorList>
            <person name="Sun Z."/>
            <person name="Harris H.M."/>
            <person name="McCann A."/>
            <person name="Guo C."/>
            <person name="Argimon S."/>
            <person name="Zhang W."/>
            <person name="Yang X."/>
            <person name="Jeffery I.B."/>
            <person name="Cooney J.C."/>
            <person name="Kagawa T.F."/>
            <person name="Liu W."/>
            <person name="Song Y."/>
            <person name="Salvetti E."/>
            <person name="Wrobel A."/>
            <person name="Rasinkangas P."/>
            <person name="Parkhill J."/>
            <person name="Rea M.C."/>
            <person name="O'Sullivan O."/>
            <person name="Ritari J."/>
            <person name="Douillard F.P."/>
            <person name="Paul Ross R."/>
            <person name="Yang R."/>
            <person name="Briner A.E."/>
            <person name="Felis G.E."/>
            <person name="de Vos W.M."/>
            <person name="Barrangou R."/>
            <person name="Klaenhammer T.R."/>
            <person name="Caufield P.W."/>
            <person name="Cui Y."/>
            <person name="Zhang H."/>
            <person name="O'Toole P.W."/>
        </authorList>
    </citation>
    <scope>NUCLEOTIDE SEQUENCE [LARGE SCALE GENOMIC DNA]</scope>
    <source>
        <strain evidence="6 7">DSM 5661</strain>
    </source>
</reference>
<dbReference type="Proteomes" id="UP000051223">
    <property type="component" value="Unassembled WGS sequence"/>
</dbReference>
<dbReference type="InterPro" id="IPR024968">
    <property type="entry name" value="SlpA_C_lactobacillus"/>
</dbReference>
<dbReference type="Gene3D" id="3.20.20.80">
    <property type="entry name" value="Glycosidases"/>
    <property type="match status" value="1"/>
</dbReference>
<dbReference type="PANTHER" id="PTHR34135:SF2">
    <property type="entry name" value="LYSOZYME"/>
    <property type="match status" value="1"/>
</dbReference>
<dbReference type="GO" id="GO:0016052">
    <property type="term" value="P:carbohydrate catabolic process"/>
    <property type="evidence" value="ECO:0007669"/>
    <property type="project" value="TreeGrafter"/>
</dbReference>
<keyword evidence="2" id="KW-0378">Hydrolase</keyword>
<proteinExistence type="inferred from homology"/>
<feature type="domain" description="S-layer protein C-terminal" evidence="5">
    <location>
        <begin position="326"/>
        <end position="386"/>
    </location>
</feature>
<dbReference type="PANTHER" id="PTHR34135">
    <property type="entry name" value="LYSOZYME"/>
    <property type="match status" value="1"/>
</dbReference>
<evidence type="ECO:0000256" key="4">
    <source>
        <dbReference type="SAM" id="SignalP"/>
    </source>
</evidence>
<keyword evidence="4" id="KW-0732">Signal</keyword>
<dbReference type="PROSITE" id="PS51904">
    <property type="entry name" value="GLYCOSYL_HYDROL_F25_2"/>
    <property type="match status" value="1"/>
</dbReference>
<dbReference type="InterPro" id="IPR018077">
    <property type="entry name" value="Glyco_hydro_fam25_subgr"/>
</dbReference>
<evidence type="ECO:0000256" key="1">
    <source>
        <dbReference type="ARBA" id="ARBA00010646"/>
    </source>
</evidence>
<dbReference type="GO" id="GO:0003796">
    <property type="term" value="F:lysozyme activity"/>
    <property type="evidence" value="ECO:0007669"/>
    <property type="project" value="InterPro"/>
</dbReference>
<keyword evidence="3" id="KW-0326">Glycosidase</keyword>
<keyword evidence="7" id="KW-1185">Reference proteome</keyword>
<dbReference type="InterPro" id="IPR017853">
    <property type="entry name" value="GH"/>
</dbReference>
<accession>A0A0R1YPP6</accession>